<gene>
    <name evidence="1" type="ORF">M1B72_07240</name>
</gene>
<dbReference type="Pfam" id="PF10083">
    <property type="entry name" value="DUF2321"/>
    <property type="match status" value="1"/>
</dbReference>
<proteinExistence type="predicted"/>
<accession>A0ABY4LHL6</accession>
<reference evidence="1" key="1">
    <citation type="submission" date="2022-04" db="EMBL/GenBank/DDBJ databases">
        <authorList>
            <person name="Liu G."/>
        </authorList>
    </citation>
    <scope>NUCLEOTIDE SEQUENCE</scope>
    <source>
        <strain evidence="1">RG22</strain>
    </source>
</reference>
<dbReference type="EMBL" id="CP096574">
    <property type="protein sequence ID" value="UPU37491.1"/>
    <property type="molecule type" value="Genomic_DNA"/>
</dbReference>
<dbReference type="Proteomes" id="UP000831485">
    <property type="component" value="Chromosome"/>
</dbReference>
<dbReference type="RefSeq" id="WP_248647080.1">
    <property type="nucleotide sequence ID" value="NZ_CP096574.1"/>
</dbReference>
<evidence type="ECO:0000313" key="2">
    <source>
        <dbReference type="Proteomes" id="UP000831485"/>
    </source>
</evidence>
<keyword evidence="2" id="KW-1185">Reference proteome</keyword>
<protein>
    <submittedName>
        <fullName evidence="1">DUF2321 domain-containing protein</fullName>
    </submittedName>
</protein>
<name>A0ABY4LHL6_9BACT</name>
<organism evidence="1 2">
    <name type="scientific">Geomonas paludis</name>
    <dbReference type="NCBI Taxonomy" id="2740185"/>
    <lineage>
        <taxon>Bacteria</taxon>
        <taxon>Pseudomonadati</taxon>
        <taxon>Thermodesulfobacteriota</taxon>
        <taxon>Desulfuromonadia</taxon>
        <taxon>Geobacterales</taxon>
        <taxon>Geobacteraceae</taxon>
        <taxon>Geomonas</taxon>
    </lineage>
</organism>
<sequence length="158" mass="16878">MEGYDVAQVCPNGHVSNEMSVAYPDFNRDFCESCGEKTITTCPSCKKPIRGGLHGVFTTAEFTPPAFCRNCGQPFPWTQRGIQAAIDLATIVGGLQGEDAAQFGTSIQEVARDTAQAQVAAHRVKGLLGKVATTTASAIRDVMVDIVSETAKKIIWPS</sequence>
<dbReference type="InterPro" id="IPR016891">
    <property type="entry name" value="DUF2321"/>
</dbReference>
<evidence type="ECO:0000313" key="1">
    <source>
        <dbReference type="EMBL" id="UPU37491.1"/>
    </source>
</evidence>